<evidence type="ECO:0000313" key="2">
    <source>
        <dbReference type="EMBL" id="RDX95492.1"/>
    </source>
</evidence>
<dbReference type="STRING" id="157652.A0A371GY48"/>
<accession>A0A371GY48</accession>
<dbReference type="SUPFAM" id="SSF56672">
    <property type="entry name" value="DNA/RNA polymerases"/>
    <property type="match status" value="1"/>
</dbReference>
<dbReference type="PANTHER" id="PTHR35046:SF9">
    <property type="entry name" value="RNA-DIRECTED DNA POLYMERASE"/>
    <property type="match status" value="1"/>
</dbReference>
<proteinExistence type="predicted"/>
<reference evidence="2" key="1">
    <citation type="submission" date="2018-05" db="EMBL/GenBank/DDBJ databases">
        <title>Draft genome of Mucuna pruriens seed.</title>
        <authorList>
            <person name="Nnadi N.E."/>
            <person name="Vos R."/>
            <person name="Hasami M.H."/>
            <person name="Devisetty U.K."/>
            <person name="Aguiy J.C."/>
        </authorList>
    </citation>
    <scope>NUCLEOTIDE SEQUENCE [LARGE SCALE GENOMIC DNA]</scope>
    <source>
        <strain evidence="2">JCA_2017</strain>
    </source>
</reference>
<dbReference type="InterPro" id="IPR043128">
    <property type="entry name" value="Rev_trsase/Diguanyl_cyclase"/>
</dbReference>
<gene>
    <name evidence="2" type="primary">Tf2-11</name>
    <name evidence="2" type="ORF">CR513_21986</name>
</gene>
<dbReference type="InterPro" id="IPR000477">
    <property type="entry name" value="RT_dom"/>
</dbReference>
<organism evidence="2 3">
    <name type="scientific">Mucuna pruriens</name>
    <name type="common">Velvet bean</name>
    <name type="synonym">Dolichos pruriens</name>
    <dbReference type="NCBI Taxonomy" id="157652"/>
    <lineage>
        <taxon>Eukaryota</taxon>
        <taxon>Viridiplantae</taxon>
        <taxon>Streptophyta</taxon>
        <taxon>Embryophyta</taxon>
        <taxon>Tracheophyta</taxon>
        <taxon>Spermatophyta</taxon>
        <taxon>Magnoliopsida</taxon>
        <taxon>eudicotyledons</taxon>
        <taxon>Gunneridae</taxon>
        <taxon>Pentapetalae</taxon>
        <taxon>rosids</taxon>
        <taxon>fabids</taxon>
        <taxon>Fabales</taxon>
        <taxon>Fabaceae</taxon>
        <taxon>Papilionoideae</taxon>
        <taxon>50 kb inversion clade</taxon>
        <taxon>NPAAA clade</taxon>
        <taxon>indigoferoid/millettioid clade</taxon>
        <taxon>Phaseoleae</taxon>
        <taxon>Mucuna</taxon>
    </lineage>
</organism>
<evidence type="ECO:0000259" key="1">
    <source>
        <dbReference type="Pfam" id="PF00078"/>
    </source>
</evidence>
<feature type="domain" description="Reverse transcriptase" evidence="1">
    <location>
        <begin position="72"/>
        <end position="135"/>
    </location>
</feature>
<evidence type="ECO:0000313" key="3">
    <source>
        <dbReference type="Proteomes" id="UP000257109"/>
    </source>
</evidence>
<protein>
    <submittedName>
        <fullName evidence="2">Tf2-11</fullName>
    </submittedName>
</protein>
<dbReference type="OrthoDB" id="532959at2759"/>
<dbReference type="PANTHER" id="PTHR35046">
    <property type="entry name" value="ZINC KNUCKLE (CCHC-TYPE) FAMILY PROTEIN"/>
    <property type="match status" value="1"/>
</dbReference>
<dbReference type="Pfam" id="PF00078">
    <property type="entry name" value="RVT_1"/>
    <property type="match status" value="1"/>
</dbReference>
<comment type="caution">
    <text evidence="2">The sequence shown here is derived from an EMBL/GenBank/DDBJ whole genome shotgun (WGS) entry which is preliminary data.</text>
</comment>
<dbReference type="Gene3D" id="3.30.70.270">
    <property type="match status" value="1"/>
</dbReference>
<dbReference type="EMBL" id="QJKJ01004115">
    <property type="protein sequence ID" value="RDX95492.1"/>
    <property type="molecule type" value="Genomic_DNA"/>
</dbReference>
<keyword evidence="3" id="KW-1185">Reference proteome</keyword>
<dbReference type="Gene3D" id="3.10.10.10">
    <property type="entry name" value="HIV Type 1 Reverse Transcriptase, subunit A, domain 1"/>
    <property type="match status" value="1"/>
</dbReference>
<dbReference type="AlphaFoldDB" id="A0A371GY48"/>
<sequence>MLKEFKDIFSKDIPYGLPPIKGIEHQIDFTLHASLPNRPTYKENIEESKEIQKQKGLVRESMSPCVFPIILVPKQDKTWKMCMDCKTINSIVTRYRHLLPCLDNLLDELHGAYVFSKIDLRSGYHQIRMKEGDEKPPLKVNLDFMNV</sequence>
<feature type="non-terminal residue" evidence="2">
    <location>
        <position position="1"/>
    </location>
</feature>
<dbReference type="Proteomes" id="UP000257109">
    <property type="component" value="Unassembled WGS sequence"/>
</dbReference>
<dbReference type="InterPro" id="IPR043502">
    <property type="entry name" value="DNA/RNA_pol_sf"/>
</dbReference>
<name>A0A371GY48_MUCPR</name>